<dbReference type="InterPro" id="IPR002350">
    <property type="entry name" value="Kazal_dom"/>
</dbReference>
<dbReference type="PANTHER" id="PTHR21312">
    <property type="entry name" value="SERINE PROTEASE INHIBITOR"/>
    <property type="match status" value="1"/>
</dbReference>
<dbReference type="Gene3D" id="3.30.60.30">
    <property type="match status" value="1"/>
</dbReference>
<protein>
    <recommendedName>
        <fullName evidence="5">Kazal-like domain-containing protein</fullName>
    </recommendedName>
</protein>
<keyword evidence="7" id="KW-1185">Reference proteome</keyword>
<dbReference type="GO" id="GO:0030414">
    <property type="term" value="F:peptidase inhibitor activity"/>
    <property type="evidence" value="ECO:0007669"/>
    <property type="project" value="UniProtKB-KW"/>
</dbReference>
<dbReference type="Proteomes" id="UP000264820">
    <property type="component" value="Unplaced"/>
</dbReference>
<evidence type="ECO:0000313" key="7">
    <source>
        <dbReference type="Proteomes" id="UP000264820"/>
    </source>
</evidence>
<sequence length="51" mass="5738">MLKVNEYAHGVCSKELDPVCGSDGHTYATECVLCEENRHVSSKNIKKKWAK</sequence>
<dbReference type="GeneTree" id="ENSGT00940000182270"/>
<keyword evidence="2" id="KW-0964">Secreted</keyword>
<evidence type="ECO:0000256" key="1">
    <source>
        <dbReference type="ARBA" id="ARBA00004613"/>
    </source>
</evidence>
<dbReference type="PROSITE" id="PS51465">
    <property type="entry name" value="KAZAL_2"/>
    <property type="match status" value="1"/>
</dbReference>
<evidence type="ECO:0000256" key="3">
    <source>
        <dbReference type="ARBA" id="ARBA00022690"/>
    </source>
</evidence>
<reference evidence="6" key="2">
    <citation type="submission" date="2025-09" db="UniProtKB">
        <authorList>
            <consortium name="Ensembl"/>
        </authorList>
    </citation>
    <scope>IDENTIFICATION</scope>
</reference>
<accession>A0A3Q2Y0C6</accession>
<name>A0A3Q2Y0C6_HIPCM</name>
<dbReference type="GO" id="GO:0005576">
    <property type="term" value="C:extracellular region"/>
    <property type="evidence" value="ECO:0007669"/>
    <property type="project" value="UniProtKB-SubCell"/>
</dbReference>
<evidence type="ECO:0000256" key="2">
    <source>
        <dbReference type="ARBA" id="ARBA00022525"/>
    </source>
</evidence>
<organism evidence="6 7">
    <name type="scientific">Hippocampus comes</name>
    <name type="common">Tiger tail seahorse</name>
    <dbReference type="NCBI Taxonomy" id="109280"/>
    <lineage>
        <taxon>Eukaryota</taxon>
        <taxon>Metazoa</taxon>
        <taxon>Chordata</taxon>
        <taxon>Craniata</taxon>
        <taxon>Vertebrata</taxon>
        <taxon>Euteleostomi</taxon>
        <taxon>Actinopterygii</taxon>
        <taxon>Neopterygii</taxon>
        <taxon>Teleostei</taxon>
        <taxon>Neoteleostei</taxon>
        <taxon>Acanthomorphata</taxon>
        <taxon>Syngnathiaria</taxon>
        <taxon>Syngnathiformes</taxon>
        <taxon>Syngnathoidei</taxon>
        <taxon>Syngnathidae</taxon>
        <taxon>Hippocampus</taxon>
    </lineage>
</organism>
<evidence type="ECO:0000259" key="5">
    <source>
        <dbReference type="PROSITE" id="PS51465"/>
    </source>
</evidence>
<keyword evidence="3" id="KW-0646">Protease inhibitor</keyword>
<dbReference type="SUPFAM" id="SSF100895">
    <property type="entry name" value="Kazal-type serine protease inhibitors"/>
    <property type="match status" value="1"/>
</dbReference>
<dbReference type="Pfam" id="PF00050">
    <property type="entry name" value="Kazal_1"/>
    <property type="match status" value="1"/>
</dbReference>
<comment type="subcellular location">
    <subcellularLocation>
        <location evidence="1">Secreted</location>
    </subcellularLocation>
</comment>
<reference evidence="6" key="1">
    <citation type="submission" date="2025-08" db="UniProtKB">
        <authorList>
            <consortium name="Ensembl"/>
        </authorList>
    </citation>
    <scope>IDENTIFICATION</scope>
</reference>
<feature type="domain" description="Kazal-like" evidence="5">
    <location>
        <begin position="1"/>
        <end position="51"/>
    </location>
</feature>
<dbReference type="AlphaFoldDB" id="A0A3Q2Y0C6"/>
<dbReference type="PANTHER" id="PTHR21312:SF28">
    <property type="entry name" value="OVOINHIBITOR-RELATED"/>
    <property type="match status" value="1"/>
</dbReference>
<keyword evidence="4" id="KW-1015">Disulfide bond</keyword>
<proteinExistence type="predicted"/>
<dbReference type="PROSITE" id="PS00282">
    <property type="entry name" value="KAZAL_1"/>
    <property type="match status" value="1"/>
</dbReference>
<dbReference type="SMART" id="SM00280">
    <property type="entry name" value="KAZAL"/>
    <property type="match status" value="1"/>
</dbReference>
<evidence type="ECO:0000313" key="6">
    <source>
        <dbReference type="Ensembl" id="ENSHCOP00000010888.1"/>
    </source>
</evidence>
<evidence type="ECO:0000256" key="4">
    <source>
        <dbReference type="ARBA" id="ARBA00023157"/>
    </source>
</evidence>
<dbReference type="Ensembl" id="ENSHCOT00000026354.1">
    <property type="protein sequence ID" value="ENSHCOP00000010888.1"/>
    <property type="gene ID" value="ENSHCOG00000013580.1"/>
</dbReference>
<dbReference type="InterPro" id="IPR036058">
    <property type="entry name" value="Kazal_dom_sf"/>
</dbReference>